<proteinExistence type="predicted"/>
<reference evidence="2 4" key="2">
    <citation type="submission" date="2020-10" db="EMBL/GenBank/DDBJ databases">
        <title>Janibacter indicus TT2 genome sequence.</title>
        <authorList>
            <person name="Lee K."/>
            <person name="Ganzorig M."/>
        </authorList>
    </citation>
    <scope>NUCLEOTIDE SEQUENCE [LARGE SCALE GENOMIC DNA]</scope>
    <source>
        <strain evidence="2 4">TT2</strain>
    </source>
</reference>
<evidence type="ECO:0000313" key="3">
    <source>
        <dbReference type="Proteomes" id="UP000182938"/>
    </source>
</evidence>
<dbReference type="EMBL" id="CP013290">
    <property type="protein sequence ID" value="APH00765.1"/>
    <property type="molecule type" value="Genomic_DNA"/>
</dbReference>
<dbReference type="EMBL" id="CP062789">
    <property type="protein sequence ID" value="QOK23533.1"/>
    <property type="molecule type" value="Genomic_DNA"/>
</dbReference>
<dbReference type="AlphaFoldDB" id="A0A1L3MEJ1"/>
<protein>
    <submittedName>
        <fullName evidence="1">Uncharacterized protein</fullName>
    </submittedName>
</protein>
<dbReference type="RefSeq" id="WP_072623929.1">
    <property type="nucleotide sequence ID" value="NZ_CP013290.1"/>
</dbReference>
<keyword evidence="3" id="KW-1185">Reference proteome</keyword>
<evidence type="ECO:0000313" key="2">
    <source>
        <dbReference type="EMBL" id="QOK23533.1"/>
    </source>
</evidence>
<dbReference type="Proteomes" id="UP000182938">
    <property type="component" value="Chromosome"/>
</dbReference>
<sequence length="62" mass="7295">MDAVDRAVAWCPVCGRDLRDQRAFVQEYWSAREQNFLCWCPRCFSQCTVTISDRVILSEPEH</sequence>
<organism evidence="1 3">
    <name type="scientific">Janibacter indicus</name>
    <dbReference type="NCBI Taxonomy" id="857417"/>
    <lineage>
        <taxon>Bacteria</taxon>
        <taxon>Bacillati</taxon>
        <taxon>Actinomycetota</taxon>
        <taxon>Actinomycetes</taxon>
        <taxon>Micrococcales</taxon>
        <taxon>Intrasporangiaceae</taxon>
        <taxon>Janibacter</taxon>
    </lineage>
</organism>
<reference evidence="1 3" key="1">
    <citation type="submission" date="2015-11" db="EMBL/GenBank/DDBJ databases">
        <authorList>
            <person name="Zhang Y."/>
            <person name="Guo Z."/>
        </authorList>
    </citation>
    <scope>NUCLEOTIDE SEQUENCE [LARGE SCALE GENOMIC DNA]</scope>
    <source>
        <strain evidence="1 3">YFY001</strain>
    </source>
</reference>
<evidence type="ECO:0000313" key="1">
    <source>
        <dbReference type="EMBL" id="APH00765.1"/>
    </source>
</evidence>
<dbReference type="KEGG" id="jte:ASJ30_03805"/>
<accession>A0A1L3MEJ1</accession>
<evidence type="ECO:0000313" key="4">
    <source>
        <dbReference type="Proteomes" id="UP000593998"/>
    </source>
</evidence>
<gene>
    <name evidence="1" type="ORF">ASJ30_03805</name>
    <name evidence="2" type="ORF">IGS73_03775</name>
</gene>
<dbReference type="Proteomes" id="UP000593998">
    <property type="component" value="Chromosome"/>
</dbReference>
<name>A0A1L3MEJ1_9MICO</name>